<dbReference type="Gene3D" id="1.10.150.80">
    <property type="entry name" value="HRDC domain"/>
    <property type="match status" value="2"/>
</dbReference>
<evidence type="ECO:0000313" key="2">
    <source>
        <dbReference type="EMBL" id="QJR37799.1"/>
    </source>
</evidence>
<dbReference type="Gene3D" id="3.30.420.10">
    <property type="entry name" value="Ribonuclease H-like superfamily/Ribonuclease H"/>
    <property type="match status" value="1"/>
</dbReference>
<evidence type="ECO:0000313" key="3">
    <source>
        <dbReference type="Proteomes" id="UP000500938"/>
    </source>
</evidence>
<dbReference type="PANTHER" id="PTHR47649:SF1">
    <property type="entry name" value="RIBONUCLEASE D"/>
    <property type="match status" value="1"/>
</dbReference>
<name>A0A6M4IVN2_9BACT</name>
<dbReference type="Pfam" id="PF00570">
    <property type="entry name" value="HRDC"/>
    <property type="match status" value="2"/>
</dbReference>
<dbReference type="PROSITE" id="PS50967">
    <property type="entry name" value="HRDC"/>
    <property type="match status" value="2"/>
</dbReference>
<dbReference type="CDD" id="cd06142">
    <property type="entry name" value="RNaseD_exo"/>
    <property type="match status" value="1"/>
</dbReference>
<dbReference type="EMBL" id="CP053085">
    <property type="protein sequence ID" value="QJR37799.1"/>
    <property type="molecule type" value="Genomic_DNA"/>
</dbReference>
<sequence length="389" mass="44268">MSASAPLYLDTVDSVDQFLASLSPVRAIALDTEGASFHRFVDRIYLLQMSTDRHEAVIDPLPIGKPSRLGALIEDPQVEIVLHDADYDLRLLHQDYGWQVKNLFDTRVAAQLLGIRAFGLAALLEQYFGLKLDKKHQRADWSMRPLTADMLDYAAQDTRHLLGLRDKLHQQLVTKGRWHWAQEEFIRAETTRWDPDQAENSFLRMKGARDLTRRELARLRELVKWRDSIAAELDRATFRVAGNETLLDLARLAPMTRDTLFAVKGFPRGMNDGRAQEALQAIARGNDVAEADLPRFPKAARWDREADFDDRVARLKAVRDVVATDLDLDPGVLCSRDRMEAVARRRPRHVDDLQELPELRKWQAEVLGPGFVKALAPFATTADSPYKAE</sequence>
<dbReference type="Pfam" id="PF01612">
    <property type="entry name" value="DNA_pol_A_exo1"/>
    <property type="match status" value="1"/>
</dbReference>
<dbReference type="InterPro" id="IPR051086">
    <property type="entry name" value="RNase_D-like"/>
</dbReference>
<dbReference type="InterPro" id="IPR002121">
    <property type="entry name" value="HRDC_dom"/>
</dbReference>
<feature type="domain" description="HRDC" evidence="1">
    <location>
        <begin position="212"/>
        <end position="292"/>
    </location>
</feature>
<dbReference type="GO" id="GO:0008408">
    <property type="term" value="F:3'-5' exonuclease activity"/>
    <property type="evidence" value="ECO:0007669"/>
    <property type="project" value="InterPro"/>
</dbReference>
<proteinExistence type="predicted"/>
<dbReference type="GO" id="GO:0006139">
    <property type="term" value="P:nucleobase-containing compound metabolic process"/>
    <property type="evidence" value="ECO:0007669"/>
    <property type="project" value="InterPro"/>
</dbReference>
<dbReference type="Proteomes" id="UP000500938">
    <property type="component" value="Chromosome"/>
</dbReference>
<dbReference type="InterPro" id="IPR010997">
    <property type="entry name" value="HRDC-like_sf"/>
</dbReference>
<dbReference type="SMART" id="SM00474">
    <property type="entry name" value="35EXOc"/>
    <property type="match status" value="1"/>
</dbReference>
<dbReference type="SUPFAM" id="SSF47819">
    <property type="entry name" value="HRDC-like"/>
    <property type="match status" value="2"/>
</dbReference>
<dbReference type="GO" id="GO:0000166">
    <property type="term" value="F:nucleotide binding"/>
    <property type="evidence" value="ECO:0007669"/>
    <property type="project" value="InterPro"/>
</dbReference>
<reference evidence="2 3" key="1">
    <citation type="submission" date="2020-05" db="EMBL/GenBank/DDBJ databases">
        <title>Complete genome sequence of Gemmatimonas greenlandica TET16.</title>
        <authorList>
            <person name="Zeng Y."/>
        </authorList>
    </citation>
    <scope>NUCLEOTIDE SEQUENCE [LARGE SCALE GENOMIC DNA]</scope>
    <source>
        <strain evidence="2 3">TET16</strain>
    </source>
</reference>
<dbReference type="InterPro" id="IPR036397">
    <property type="entry name" value="RNaseH_sf"/>
</dbReference>
<feature type="domain" description="HRDC" evidence="1">
    <location>
        <begin position="305"/>
        <end position="385"/>
    </location>
</feature>
<dbReference type="AlphaFoldDB" id="A0A6M4IVN2"/>
<dbReference type="SUPFAM" id="SSF53098">
    <property type="entry name" value="Ribonuclease H-like"/>
    <property type="match status" value="1"/>
</dbReference>
<dbReference type="SMART" id="SM00341">
    <property type="entry name" value="HRDC"/>
    <property type="match status" value="2"/>
</dbReference>
<dbReference type="InterPro" id="IPR012337">
    <property type="entry name" value="RNaseH-like_sf"/>
</dbReference>
<protein>
    <submittedName>
        <fullName evidence="2">Ribonuclease D</fullName>
    </submittedName>
</protein>
<accession>A0A6M4IVN2</accession>
<dbReference type="PANTHER" id="PTHR47649">
    <property type="entry name" value="RIBONUCLEASE D"/>
    <property type="match status" value="1"/>
</dbReference>
<dbReference type="InterPro" id="IPR002562">
    <property type="entry name" value="3'-5'_exonuclease_dom"/>
</dbReference>
<organism evidence="2 3">
    <name type="scientific">Gemmatimonas groenlandica</name>
    <dbReference type="NCBI Taxonomy" id="2732249"/>
    <lineage>
        <taxon>Bacteria</taxon>
        <taxon>Pseudomonadati</taxon>
        <taxon>Gemmatimonadota</taxon>
        <taxon>Gemmatimonadia</taxon>
        <taxon>Gemmatimonadales</taxon>
        <taxon>Gemmatimonadaceae</taxon>
        <taxon>Gemmatimonas</taxon>
    </lineage>
</organism>
<dbReference type="GO" id="GO:0003676">
    <property type="term" value="F:nucleic acid binding"/>
    <property type="evidence" value="ECO:0007669"/>
    <property type="project" value="InterPro"/>
</dbReference>
<dbReference type="InterPro" id="IPR044876">
    <property type="entry name" value="HRDC_dom_sf"/>
</dbReference>
<dbReference type="RefSeq" id="WP_171227235.1">
    <property type="nucleotide sequence ID" value="NZ_CP053085.1"/>
</dbReference>
<dbReference type="KEGG" id="ggr:HKW67_20880"/>
<keyword evidence="3" id="KW-1185">Reference proteome</keyword>
<gene>
    <name evidence="2" type="ORF">HKW67_20880</name>
</gene>
<evidence type="ECO:0000259" key="1">
    <source>
        <dbReference type="PROSITE" id="PS50967"/>
    </source>
</evidence>